<evidence type="ECO:0000256" key="5">
    <source>
        <dbReference type="ARBA" id="ARBA00022692"/>
    </source>
</evidence>
<evidence type="ECO:0000256" key="3">
    <source>
        <dbReference type="ARBA" id="ARBA00022448"/>
    </source>
</evidence>
<comment type="subcellular location">
    <subcellularLocation>
        <location evidence="1">Cell membrane</location>
        <topology evidence="1">Multi-pass membrane protein</topology>
    </subcellularLocation>
</comment>
<dbReference type="InterPro" id="IPR000060">
    <property type="entry name" value="BCCT_transptr"/>
</dbReference>
<dbReference type="NCBIfam" id="TIGR00842">
    <property type="entry name" value="bcct"/>
    <property type="match status" value="1"/>
</dbReference>
<evidence type="ECO:0000256" key="4">
    <source>
        <dbReference type="ARBA" id="ARBA00022475"/>
    </source>
</evidence>
<protein>
    <submittedName>
        <fullName evidence="10">BCCT family transporter</fullName>
    </submittedName>
</protein>
<feature type="transmembrane region" description="Helical" evidence="9">
    <location>
        <begin position="48"/>
        <end position="70"/>
    </location>
</feature>
<feature type="transmembrane region" description="Helical" evidence="9">
    <location>
        <begin position="269"/>
        <end position="290"/>
    </location>
</feature>
<keyword evidence="5 9" id="KW-0812">Transmembrane</keyword>
<feature type="transmembrane region" description="Helical" evidence="9">
    <location>
        <begin position="359"/>
        <end position="377"/>
    </location>
</feature>
<dbReference type="PANTHER" id="PTHR30047:SF7">
    <property type="entry name" value="HIGH-AFFINITY CHOLINE TRANSPORT PROTEIN"/>
    <property type="match status" value="1"/>
</dbReference>
<feature type="transmembrane region" description="Helical" evidence="9">
    <location>
        <begin position="132"/>
        <end position="151"/>
    </location>
</feature>
<feature type="transmembrane region" description="Helical" evidence="9">
    <location>
        <begin position="90"/>
        <end position="111"/>
    </location>
</feature>
<reference evidence="10 11" key="1">
    <citation type="journal article" date="2024" name="Fungal Genet. Biol.">
        <title>The porcine skin microbiome exhibits broad fungal antagonism.</title>
        <authorList>
            <person name="De La Cruz K.F."/>
            <person name="Townsend E.C."/>
            <person name="Alex Cheong J.Z."/>
            <person name="Salamzade R."/>
            <person name="Liu A."/>
            <person name="Sandstrom S."/>
            <person name="Davila E."/>
            <person name="Huang L."/>
            <person name="Xu K.H."/>
            <person name="Wu S.Y."/>
            <person name="Meudt J.J."/>
            <person name="Shanmuganayagam D."/>
            <person name="Gibson A.L.F."/>
            <person name="Kalan L.R."/>
        </authorList>
    </citation>
    <scope>NUCLEOTIDE SEQUENCE [LARGE SCALE GENOMIC DNA]</scope>
    <source>
        <strain evidence="10 11">LK2569</strain>
    </source>
</reference>
<proteinExistence type="inferred from homology"/>
<organism evidence="10 11">
    <name type="scientific">Corynebacterium xerosis</name>
    <dbReference type="NCBI Taxonomy" id="1725"/>
    <lineage>
        <taxon>Bacteria</taxon>
        <taxon>Bacillati</taxon>
        <taxon>Actinomycetota</taxon>
        <taxon>Actinomycetes</taxon>
        <taxon>Mycobacteriales</taxon>
        <taxon>Corynebacteriaceae</taxon>
        <taxon>Corynebacterium</taxon>
    </lineage>
</organism>
<feature type="compositionally biased region" description="Low complexity" evidence="8">
    <location>
        <begin position="18"/>
        <end position="37"/>
    </location>
</feature>
<dbReference type="InterPro" id="IPR018093">
    <property type="entry name" value="BCCT_CS"/>
</dbReference>
<feature type="transmembrane region" description="Helical" evidence="9">
    <location>
        <begin position="183"/>
        <end position="200"/>
    </location>
</feature>
<feature type="transmembrane region" description="Helical" evidence="9">
    <location>
        <begin position="389"/>
        <end position="412"/>
    </location>
</feature>
<keyword evidence="4" id="KW-1003">Cell membrane</keyword>
<evidence type="ECO:0000313" key="10">
    <source>
        <dbReference type="EMBL" id="MEX3528611.1"/>
    </source>
</evidence>
<dbReference type="EMBL" id="JAYWMA010000005">
    <property type="protein sequence ID" value="MEX3528611.1"/>
    <property type="molecule type" value="Genomic_DNA"/>
</dbReference>
<evidence type="ECO:0000256" key="9">
    <source>
        <dbReference type="SAM" id="Phobius"/>
    </source>
</evidence>
<evidence type="ECO:0000256" key="1">
    <source>
        <dbReference type="ARBA" id="ARBA00004651"/>
    </source>
</evidence>
<keyword evidence="6 9" id="KW-1133">Transmembrane helix</keyword>
<feature type="transmembrane region" description="Helical" evidence="9">
    <location>
        <begin position="512"/>
        <end position="532"/>
    </location>
</feature>
<feature type="transmembrane region" description="Helical" evidence="9">
    <location>
        <begin position="228"/>
        <end position="249"/>
    </location>
</feature>
<feature type="transmembrane region" description="Helical" evidence="9">
    <location>
        <begin position="440"/>
        <end position="460"/>
    </location>
</feature>
<evidence type="ECO:0000256" key="6">
    <source>
        <dbReference type="ARBA" id="ARBA00022989"/>
    </source>
</evidence>
<keyword evidence="3" id="KW-0813">Transport</keyword>
<gene>
    <name evidence="10" type="ORF">VVR64_05960</name>
</gene>
<evidence type="ECO:0000256" key="7">
    <source>
        <dbReference type="ARBA" id="ARBA00023136"/>
    </source>
</evidence>
<dbReference type="PANTHER" id="PTHR30047">
    <property type="entry name" value="HIGH-AFFINITY CHOLINE TRANSPORT PROTEIN-RELATED"/>
    <property type="match status" value="1"/>
</dbReference>
<dbReference type="Proteomes" id="UP001558353">
    <property type="component" value="Unassembled WGS sequence"/>
</dbReference>
<feature type="transmembrane region" description="Helical" evidence="9">
    <location>
        <begin position="302"/>
        <end position="321"/>
    </location>
</feature>
<keyword evidence="11" id="KW-1185">Reference proteome</keyword>
<feature type="region of interest" description="Disordered" evidence="8">
    <location>
        <begin position="1"/>
        <end position="43"/>
    </location>
</feature>
<evidence type="ECO:0000256" key="8">
    <source>
        <dbReference type="SAM" id="MobiDB-lite"/>
    </source>
</evidence>
<comment type="similarity">
    <text evidence="2">Belongs to the BCCT transporter (TC 2.A.15) family.</text>
</comment>
<feature type="transmembrane region" description="Helical" evidence="9">
    <location>
        <begin position="481"/>
        <end position="500"/>
    </location>
</feature>
<sequence>MSGHDAGREPRGDAGPDSGSDTATGPGAGAGPDDPNGGRSGAETGARAIDWGVAAPALILVLAIAVWAIAAPGGFGEASNAAFEWLVGKLGWAFIIAAVVFFVAMLALAFSSFGHIRLGRDGEKPEFSTGSWIAMMFAAGMGIGLLFYGGYEPLFHYRNGVPGHAPGSAEDAFAHTLLHWGPVAWATYAVVGGAIAYSTFRMGRPQLISAACAPLIGERRARGWLGKLIDVLAIFATVFGTAMSLGLGASQISEGFRATGVIADPGVGVMLAVIGVLSIGYLVSAMSGVARGVQIMSKLNMWMAAAIGAFVLIAGPTVAQLDSIPMALGSYLDQLFEMTSRSAASADGTAGEWLGSWTIFYWVWWVSWTPFVGMFLARISRGRTIREFVVGIVVVPSVLTLVWFSIFGGTAIEFERTGRSIWGDGTAEAMLFALIDELPWPGIVSVFTMVLLATFFITTADSASTVMGTMSQRGRVNPTPWVTGVWGLMTTLIAVAMLLSGGTDILSSLQTIIIVAGSPFLLVVIALLVSLIRGVANDPSRLDEKASRKVHLRMMREQRAREKAARKAKPRS</sequence>
<dbReference type="RefSeq" id="WP_368522363.1">
    <property type="nucleotide sequence ID" value="NZ_JAYWMA010000005.1"/>
</dbReference>
<evidence type="ECO:0000313" key="11">
    <source>
        <dbReference type="Proteomes" id="UP001558353"/>
    </source>
</evidence>
<feature type="compositionally biased region" description="Basic and acidic residues" evidence="8">
    <location>
        <begin position="1"/>
        <end position="14"/>
    </location>
</feature>
<comment type="caution">
    <text evidence="10">The sequence shown here is derived from an EMBL/GenBank/DDBJ whole genome shotgun (WGS) entry which is preliminary data.</text>
</comment>
<dbReference type="PROSITE" id="PS01303">
    <property type="entry name" value="BCCT"/>
    <property type="match status" value="1"/>
</dbReference>
<evidence type="ECO:0000256" key="2">
    <source>
        <dbReference type="ARBA" id="ARBA00005658"/>
    </source>
</evidence>
<keyword evidence="7 9" id="KW-0472">Membrane</keyword>
<dbReference type="Pfam" id="PF02028">
    <property type="entry name" value="BCCT"/>
    <property type="match status" value="1"/>
</dbReference>
<name>A0ABV3UUN5_9CORY</name>
<accession>A0ABV3UUN5</accession>